<dbReference type="PANTHER" id="PTHR47331">
    <property type="entry name" value="PHD-TYPE DOMAIN-CONTAINING PROTEIN"/>
    <property type="match status" value="1"/>
</dbReference>
<dbReference type="GO" id="GO:0071897">
    <property type="term" value="P:DNA biosynthetic process"/>
    <property type="evidence" value="ECO:0007669"/>
    <property type="project" value="UniProtKB-ARBA"/>
</dbReference>
<proteinExistence type="predicted"/>
<dbReference type="SUPFAM" id="SSF56672">
    <property type="entry name" value="DNA/RNA polymerases"/>
    <property type="match status" value="1"/>
</dbReference>
<evidence type="ECO:0000313" key="2">
    <source>
        <dbReference type="Proteomes" id="UP001549921"/>
    </source>
</evidence>
<reference evidence="1 2" key="1">
    <citation type="submission" date="2024-06" db="EMBL/GenBank/DDBJ databases">
        <title>A chromosome-level genome assembly of beet webworm, Loxostege sticticalis.</title>
        <authorList>
            <person name="Zhang Y."/>
        </authorList>
    </citation>
    <scope>NUCLEOTIDE SEQUENCE [LARGE SCALE GENOMIC DNA]</scope>
    <source>
        <strain evidence="1">AQ028</strain>
        <tissue evidence="1">Male pupae</tissue>
    </source>
</reference>
<comment type="caution">
    <text evidence="1">The sequence shown here is derived from an EMBL/GenBank/DDBJ whole genome shotgun (WGS) entry which is preliminary data.</text>
</comment>
<sequence length="145" mass="16578">MKLVKEEEQDNPDAVYVPILAVAVVTTRVRVVCDSSCKGKDGISINDLMMKGPVLQDDLRHLLMRWRKYVCCLVADITKMYLQIKVSEVDKDYQRLLWRPDLKSAVEAYRMLRVSFGSASAPYLAVRTLQQVAHDEGDKYPEAKE</sequence>
<name>A0ABD0SH60_LOXSC</name>
<dbReference type="EMBL" id="JBEDNZ010000021">
    <property type="protein sequence ID" value="KAL0819190.1"/>
    <property type="molecule type" value="Genomic_DNA"/>
</dbReference>
<dbReference type="AlphaFoldDB" id="A0ABD0SH60"/>
<dbReference type="Proteomes" id="UP001549921">
    <property type="component" value="Unassembled WGS sequence"/>
</dbReference>
<organism evidence="1 2">
    <name type="scientific">Loxostege sticticalis</name>
    <name type="common">Beet webworm moth</name>
    <dbReference type="NCBI Taxonomy" id="481309"/>
    <lineage>
        <taxon>Eukaryota</taxon>
        <taxon>Metazoa</taxon>
        <taxon>Ecdysozoa</taxon>
        <taxon>Arthropoda</taxon>
        <taxon>Hexapoda</taxon>
        <taxon>Insecta</taxon>
        <taxon>Pterygota</taxon>
        <taxon>Neoptera</taxon>
        <taxon>Endopterygota</taxon>
        <taxon>Lepidoptera</taxon>
        <taxon>Glossata</taxon>
        <taxon>Ditrysia</taxon>
        <taxon>Pyraloidea</taxon>
        <taxon>Crambidae</taxon>
        <taxon>Pyraustinae</taxon>
        <taxon>Loxostege</taxon>
    </lineage>
</organism>
<evidence type="ECO:0000313" key="1">
    <source>
        <dbReference type="EMBL" id="KAL0819190.1"/>
    </source>
</evidence>
<evidence type="ECO:0008006" key="3">
    <source>
        <dbReference type="Google" id="ProtNLM"/>
    </source>
</evidence>
<accession>A0ABD0SH60</accession>
<protein>
    <recommendedName>
        <fullName evidence="3">Reverse transcriptase</fullName>
    </recommendedName>
</protein>
<dbReference type="InterPro" id="IPR043502">
    <property type="entry name" value="DNA/RNA_pol_sf"/>
</dbReference>
<gene>
    <name evidence="1" type="ORF">ABMA28_008442</name>
</gene>